<feature type="region of interest" description="Disordered" evidence="2">
    <location>
        <begin position="1"/>
        <end position="22"/>
    </location>
</feature>
<dbReference type="PANTHER" id="PTHR43201">
    <property type="entry name" value="ACYL-COA SYNTHETASE"/>
    <property type="match status" value="1"/>
</dbReference>
<dbReference type="EMBL" id="RCSW01000055">
    <property type="protein sequence ID" value="KAF7915728.1"/>
    <property type="molecule type" value="Genomic_DNA"/>
</dbReference>
<evidence type="ECO:0000256" key="1">
    <source>
        <dbReference type="ARBA" id="ARBA00006432"/>
    </source>
</evidence>
<dbReference type="InterPro" id="IPR042099">
    <property type="entry name" value="ANL_N_sf"/>
</dbReference>
<dbReference type="AlphaFoldDB" id="A0A9P5HKS2"/>
<dbReference type="PANTHER" id="PTHR43201:SF8">
    <property type="entry name" value="ACYL-COA SYNTHETASE FAMILY MEMBER 3"/>
    <property type="match status" value="1"/>
</dbReference>
<keyword evidence="4" id="KW-1185">Reference proteome</keyword>
<organism evidence="3 4">
    <name type="scientific">Botrytis byssoidea</name>
    <dbReference type="NCBI Taxonomy" id="139641"/>
    <lineage>
        <taxon>Eukaryota</taxon>
        <taxon>Fungi</taxon>
        <taxon>Dikarya</taxon>
        <taxon>Ascomycota</taxon>
        <taxon>Pezizomycotina</taxon>
        <taxon>Leotiomycetes</taxon>
        <taxon>Helotiales</taxon>
        <taxon>Sclerotiniaceae</taxon>
        <taxon>Botrytis</taxon>
    </lineage>
</organism>
<comment type="caution">
    <text evidence="3">The sequence shown here is derived from an EMBL/GenBank/DDBJ whole genome shotgun (WGS) entry which is preliminary data.</text>
</comment>
<dbReference type="SUPFAM" id="SSF56801">
    <property type="entry name" value="Acetyl-CoA synthetase-like"/>
    <property type="match status" value="1"/>
</dbReference>
<proteinExistence type="inferred from homology"/>
<accession>A0A9P5HKS2</accession>
<name>A0A9P5HKS2_9HELO</name>
<comment type="similarity">
    <text evidence="1">Belongs to the ATP-dependent AMP-binding enzyme family.</text>
</comment>
<sequence>MIDVASRSQQPPTSGTESSKHVAALVPNGKGHKKIQSPEPQTIDELIRLRALEDTYQKILSYPQEKGGYVDYTFHELDLFAFRVAQRYSECIPLRKSSDEKERVIGLLGPSNLDYIITILALSKLGFTVLFLSTRISTVVYRSLLEATSAQHLLIHDSFAETAEELQSILSTLQVHNILTQETYKNHLGMRGFITLPLYHAHGISSVFLVMFGGSACPDILGDRLVDNGVNLVSHYGTTETGQLMTSFHSSGDKAWNYLRPWQSLEPFLRWEPKGQGTCEVVALDGWPSKVASNRPDGAYATKDFFTPHPTIPGAWKYYARSDDTIVLLDDEKAVPTMIEQAVRQHRSVQGVVIFGNGMPLLGMIVIPSEVMSNASTTQVIDSIWSIFEEQNTSSAAYAQISRSMIKVLPVGTS</sequence>
<evidence type="ECO:0000313" key="4">
    <source>
        <dbReference type="Proteomes" id="UP000710849"/>
    </source>
</evidence>
<dbReference type="GO" id="GO:0031956">
    <property type="term" value="F:medium-chain fatty acid-CoA ligase activity"/>
    <property type="evidence" value="ECO:0007669"/>
    <property type="project" value="TreeGrafter"/>
</dbReference>
<feature type="compositionally biased region" description="Polar residues" evidence="2">
    <location>
        <begin position="1"/>
        <end position="17"/>
    </location>
</feature>
<dbReference type="Proteomes" id="UP000710849">
    <property type="component" value="Unassembled WGS sequence"/>
</dbReference>
<protein>
    <recommendedName>
        <fullName evidence="5">AMP-dependent synthetase/ligase domain-containing protein</fullName>
    </recommendedName>
</protein>
<reference evidence="3 4" key="1">
    <citation type="journal article" date="2020" name="Genome Biol. Evol.">
        <title>Comparative genomics of Sclerotiniaceae.</title>
        <authorList>
            <person name="Valero Jimenez C.A."/>
            <person name="Steentjes M."/>
            <person name="Scholten O.E."/>
            <person name="Van Kan J.A.L."/>
        </authorList>
    </citation>
    <scope>NUCLEOTIDE SEQUENCE [LARGE SCALE GENOMIC DNA]</scope>
    <source>
        <strain evidence="3 4">MUCL 94</strain>
    </source>
</reference>
<dbReference type="Gene3D" id="3.40.50.12780">
    <property type="entry name" value="N-terminal domain of ligase-like"/>
    <property type="match status" value="1"/>
</dbReference>
<dbReference type="RefSeq" id="XP_038726474.1">
    <property type="nucleotide sequence ID" value="XM_038882700.1"/>
</dbReference>
<evidence type="ECO:0000256" key="2">
    <source>
        <dbReference type="SAM" id="MobiDB-lite"/>
    </source>
</evidence>
<evidence type="ECO:0000313" key="3">
    <source>
        <dbReference type="EMBL" id="KAF7915728.1"/>
    </source>
</evidence>
<dbReference type="Pfam" id="PF23562">
    <property type="entry name" value="AMP-binding_C_3"/>
    <property type="match status" value="1"/>
</dbReference>
<evidence type="ECO:0008006" key="5">
    <source>
        <dbReference type="Google" id="ProtNLM"/>
    </source>
</evidence>
<gene>
    <name evidence="3" type="ORF">EAE97_012186</name>
</gene>
<dbReference type="GeneID" id="62155773"/>
<dbReference type="GO" id="GO:0006631">
    <property type="term" value="P:fatty acid metabolic process"/>
    <property type="evidence" value="ECO:0007669"/>
    <property type="project" value="TreeGrafter"/>
</dbReference>